<dbReference type="OrthoDB" id="9789501at2"/>
<dbReference type="EMBL" id="AYSJ01000017">
    <property type="protein sequence ID" value="ETS29273.1"/>
    <property type="molecule type" value="Genomic_DNA"/>
</dbReference>
<evidence type="ECO:0000259" key="1">
    <source>
        <dbReference type="SMART" id="SM00953"/>
    </source>
</evidence>
<feature type="domain" description="RES" evidence="1">
    <location>
        <begin position="15"/>
        <end position="140"/>
    </location>
</feature>
<evidence type="ECO:0000313" key="2">
    <source>
        <dbReference type="EMBL" id="ETS29273.1"/>
    </source>
</evidence>
<dbReference type="Proteomes" id="UP000018957">
    <property type="component" value="Unassembled WGS sequence"/>
</dbReference>
<name>W3V0E1_9GAMM</name>
<evidence type="ECO:0000313" key="3">
    <source>
        <dbReference type="Proteomes" id="UP000018957"/>
    </source>
</evidence>
<dbReference type="RefSeq" id="WP_036850565.1">
    <property type="nucleotide sequence ID" value="NZ_AYSJ01000017.1"/>
</dbReference>
<dbReference type="AlphaFoldDB" id="W3V0E1"/>
<sequence length="153" mass="17275">MIFYRLTKSIYANDAWSGNGAKLYGGRWNYKGYSAIYVSTSIALAALEMLVHTRKEKLFDNYSLFSITIPDEHVDYLEHKYLPEDWKRDPASVSTMEIGTGWINVNESLALIIPSCIIPNENNAIINPHHPAFNDALASVKGIDFTFDSRLAL</sequence>
<comment type="caution">
    <text evidence="2">The sequence shown here is derived from an EMBL/GenBank/DDBJ whole genome shotgun (WGS) entry which is preliminary data.</text>
</comment>
<dbReference type="PATRIC" id="fig|1004151.3.peg.4630"/>
<organism evidence="2 3">
    <name type="scientific">Photorhabdus khanii NC19</name>
    <dbReference type="NCBI Taxonomy" id="1004151"/>
    <lineage>
        <taxon>Bacteria</taxon>
        <taxon>Pseudomonadati</taxon>
        <taxon>Pseudomonadota</taxon>
        <taxon>Gammaproteobacteria</taxon>
        <taxon>Enterobacterales</taxon>
        <taxon>Morganellaceae</taxon>
        <taxon>Photorhabdus</taxon>
    </lineage>
</organism>
<dbReference type="InterPro" id="IPR014914">
    <property type="entry name" value="RES_dom"/>
</dbReference>
<gene>
    <name evidence="2" type="ORF">PTE_04495</name>
</gene>
<protein>
    <recommendedName>
        <fullName evidence="1">RES domain-containing protein</fullName>
    </recommendedName>
</protein>
<accession>W3V0E1</accession>
<keyword evidence="3" id="KW-1185">Reference proteome</keyword>
<dbReference type="SMART" id="SM00953">
    <property type="entry name" value="RES"/>
    <property type="match status" value="1"/>
</dbReference>
<proteinExistence type="predicted"/>
<reference evidence="2 3" key="1">
    <citation type="submission" date="2013-11" db="EMBL/GenBank/DDBJ databases">
        <title>Elucidation of the Photorhabdus temperata genome and generation of transposon mutant library to identify motility mutants.</title>
        <authorList>
            <person name="Hurst S.G.IV."/>
            <person name="Micheals B."/>
            <person name="Abebe-Akele F."/>
            <person name="Rowedder H."/>
            <person name="Bullock H."/>
            <person name="Jackobeck R."/>
            <person name="Janicki E."/>
            <person name="Tisa L.S."/>
        </authorList>
    </citation>
    <scope>NUCLEOTIDE SEQUENCE [LARGE SCALE GENOMIC DNA]</scope>
    <source>
        <strain evidence="2 3">NC19</strain>
    </source>
</reference>
<dbReference type="Pfam" id="PF08808">
    <property type="entry name" value="RES"/>
    <property type="match status" value="1"/>
</dbReference>